<dbReference type="Proteomes" id="UP000175989">
    <property type="component" value="Unassembled WGS sequence"/>
</dbReference>
<evidence type="ECO:0000256" key="4">
    <source>
        <dbReference type="PROSITE-ProRule" id="PRU00335"/>
    </source>
</evidence>
<proteinExistence type="predicted"/>
<gene>
    <name evidence="6" type="primary">nemR</name>
    <name evidence="6" type="ORF">DUPY_24580</name>
</gene>
<feature type="DNA-binding region" description="H-T-H motif" evidence="4">
    <location>
        <begin position="29"/>
        <end position="48"/>
    </location>
</feature>
<sequence>MKAEYTDVRQHILDQGKAIITRKGFAGVGLNEILTAADVPKGSFYHYFKSKELFGEALLDDYVAQYLVHMDSLLEQADKPAAPCLMAYWDSWFSDATASPDSCNCRCLVVKLSSEVADMSEPMRVALRDGTDHIIARLALAIERGAADDSLPAVADAADAAQLAQTLYQLWLGAAMLTKLRREPSALNSAWHATLDLLHLAPAMYPLRG</sequence>
<dbReference type="GO" id="GO:0003677">
    <property type="term" value="F:DNA binding"/>
    <property type="evidence" value="ECO:0007669"/>
    <property type="project" value="UniProtKB-UniRule"/>
</dbReference>
<dbReference type="AlphaFoldDB" id="A0A1E7WM01"/>
<evidence type="ECO:0000313" key="7">
    <source>
        <dbReference type="Proteomes" id="UP000175989"/>
    </source>
</evidence>
<evidence type="ECO:0000256" key="3">
    <source>
        <dbReference type="ARBA" id="ARBA00023163"/>
    </source>
</evidence>
<dbReference type="PANTHER" id="PTHR47506">
    <property type="entry name" value="TRANSCRIPTIONAL REGULATORY PROTEIN"/>
    <property type="match status" value="1"/>
</dbReference>
<dbReference type="InterPro" id="IPR001647">
    <property type="entry name" value="HTH_TetR"/>
</dbReference>
<keyword evidence="2 4" id="KW-0238">DNA-binding</keyword>
<dbReference type="PROSITE" id="PS50977">
    <property type="entry name" value="HTH_TETR_2"/>
    <property type="match status" value="1"/>
</dbReference>
<dbReference type="Pfam" id="PF00440">
    <property type="entry name" value="TetR_N"/>
    <property type="match status" value="1"/>
</dbReference>
<protein>
    <submittedName>
        <fullName evidence="6">HTH-type transcriptional repressor NemR</fullName>
    </submittedName>
</protein>
<accession>A0A1E7WM01</accession>
<dbReference type="EMBL" id="LROM01000085">
    <property type="protein sequence ID" value="OEZ99993.1"/>
    <property type="molecule type" value="Genomic_DNA"/>
</dbReference>
<dbReference type="PATRIC" id="fig|762836.4.peg.2536"/>
<dbReference type="SUPFAM" id="SSF48498">
    <property type="entry name" value="Tetracyclin repressor-like, C-terminal domain"/>
    <property type="match status" value="1"/>
</dbReference>
<dbReference type="InterPro" id="IPR009057">
    <property type="entry name" value="Homeodomain-like_sf"/>
</dbReference>
<comment type="caution">
    <text evidence="6">The sequence shown here is derived from an EMBL/GenBank/DDBJ whole genome shotgun (WGS) entry which is preliminary data.</text>
</comment>
<dbReference type="RefSeq" id="WP_070248440.1">
    <property type="nucleotide sequence ID" value="NZ_LROM01000085.1"/>
</dbReference>
<dbReference type="PANTHER" id="PTHR47506:SF6">
    <property type="entry name" value="HTH-TYPE TRANSCRIPTIONAL REPRESSOR NEMR"/>
    <property type="match status" value="1"/>
</dbReference>
<dbReference type="InterPro" id="IPR036271">
    <property type="entry name" value="Tet_transcr_reg_TetR-rel_C_sf"/>
</dbReference>
<dbReference type="InterPro" id="IPR011075">
    <property type="entry name" value="TetR_C"/>
</dbReference>
<reference evidence="7" key="1">
    <citation type="journal article" date="2016" name="Front. Microbiol.">
        <title>Molecular Keys to the Janthinobacterium and Duganella spp. Interaction with the Plant Pathogen Fusarium graminearum.</title>
        <authorList>
            <person name="Haack F.S."/>
            <person name="Poehlein A."/>
            <person name="Kroger C."/>
            <person name="Voigt C.A."/>
            <person name="Piepenbring M."/>
            <person name="Bode H.B."/>
            <person name="Daniel R."/>
            <person name="Schafer W."/>
            <person name="Streit W.R."/>
        </authorList>
    </citation>
    <scope>NUCLEOTIDE SEQUENCE [LARGE SCALE GENOMIC DNA]</scope>
    <source>
        <strain evidence="7">T54</strain>
    </source>
</reference>
<feature type="domain" description="HTH tetR-type" evidence="5">
    <location>
        <begin position="6"/>
        <end position="66"/>
    </location>
</feature>
<evidence type="ECO:0000256" key="2">
    <source>
        <dbReference type="ARBA" id="ARBA00023125"/>
    </source>
</evidence>
<dbReference type="OrthoDB" id="9809772at2"/>
<keyword evidence="3" id="KW-0804">Transcription</keyword>
<organism evidence="6 7">
    <name type="scientific">Duganella phyllosphaerae</name>
    <dbReference type="NCBI Taxonomy" id="762836"/>
    <lineage>
        <taxon>Bacteria</taxon>
        <taxon>Pseudomonadati</taxon>
        <taxon>Pseudomonadota</taxon>
        <taxon>Betaproteobacteria</taxon>
        <taxon>Burkholderiales</taxon>
        <taxon>Oxalobacteraceae</taxon>
        <taxon>Telluria group</taxon>
        <taxon>Duganella</taxon>
    </lineage>
</organism>
<evidence type="ECO:0000313" key="6">
    <source>
        <dbReference type="EMBL" id="OEZ99993.1"/>
    </source>
</evidence>
<keyword evidence="1" id="KW-0805">Transcription regulation</keyword>
<evidence type="ECO:0000256" key="1">
    <source>
        <dbReference type="ARBA" id="ARBA00023015"/>
    </source>
</evidence>
<dbReference type="Pfam" id="PF16925">
    <property type="entry name" value="TetR_C_13"/>
    <property type="match status" value="1"/>
</dbReference>
<name>A0A1E7WM01_9BURK</name>
<dbReference type="Gene3D" id="1.10.357.10">
    <property type="entry name" value="Tetracycline Repressor, domain 2"/>
    <property type="match status" value="1"/>
</dbReference>
<keyword evidence="7" id="KW-1185">Reference proteome</keyword>
<dbReference type="SUPFAM" id="SSF46689">
    <property type="entry name" value="Homeodomain-like"/>
    <property type="match status" value="1"/>
</dbReference>
<evidence type="ECO:0000259" key="5">
    <source>
        <dbReference type="PROSITE" id="PS50977"/>
    </source>
</evidence>